<dbReference type="InterPro" id="IPR002110">
    <property type="entry name" value="Ankyrin_rpt"/>
</dbReference>
<evidence type="ECO:0000259" key="2">
    <source>
        <dbReference type="Pfam" id="PF00561"/>
    </source>
</evidence>
<sequence>MPPEHEPMADKVLLTICAPGFVDPIKTCHVADLDPEFGQAAAVRIQELQKRTLDFLAARTAEAFPDGRISTYCLAKVLKKLTWVAAMRVIPLKTLEDALEGGTMPSLNCMDSAIDVTEIPEKSRVLLVSHRWWSSVRAEPDQVSAGWPKVRSILTKMIPAFMKSNNCTKDDIYIWWDFVSICQVDGPLKQSQIACIPIFVAISDAVVACHAGDEDYHADGGPQVYDRSKKARVPYTGNTSFHPGHYNNRVWTMCELFISTSTFQRQIRGEEMPVYTVGLDANYDIVSGPKDQNKKLRSEFHETHGWSMPPRENLIDKRDLEMLEPLIVMLAGESMPRIVRAGKFGLCIALEELLAAGDDANASDPSNGETALHAAARGQHEAMIERLLSCPGIVVNIQNEAGQAPLHLIVASGMFDPRHRPEKQKRCIEQLLNAGADKLLEDDRARTAVDTAVARYGEPWANHLFPGSEERVRRSSTAPVLEMNSPSFEEAGHIFKATRRFESGNSIRWRSLKGKGDKASDGLDGQLLVCFASGIASGWMYIEWAHRMIEETGLEVILVDPPGNGHSEIRMSGVRSPFDLEGDLEGCSTTEDMMELYCKDLVVVIREQGWCDQGMHLVGTSFGSLISAYLALTYPDWVKSLTLFGWLHSIRHTPEVKDNLKGLVVNLVSLFNDGRLEELETALGGFLSKTTSKPLQEIFFQACRPGGDVYQGSGGMNMLTMLVYALLKNLLPLSRLCMPVLVVQGEADAMFMDHALELKKVIPQCQLRILPHVCHIPPVENPVGACMLVVDFLRAHCKHDGSKLYASMNNMKEGDLAQASDEESLQ</sequence>
<feature type="domain" description="AB hydrolase-1" evidence="2">
    <location>
        <begin position="528"/>
        <end position="782"/>
    </location>
</feature>
<dbReference type="PROSITE" id="PS50088">
    <property type="entry name" value="ANK_REPEAT"/>
    <property type="match status" value="2"/>
</dbReference>
<dbReference type="SUPFAM" id="SSF53474">
    <property type="entry name" value="alpha/beta-Hydrolases"/>
    <property type="match status" value="1"/>
</dbReference>
<feature type="repeat" description="ANK" evidence="1">
    <location>
        <begin position="367"/>
        <end position="400"/>
    </location>
</feature>
<dbReference type="PROSITE" id="PS50297">
    <property type="entry name" value="ANK_REP_REGION"/>
    <property type="match status" value="1"/>
</dbReference>
<dbReference type="Proteomes" id="UP000626109">
    <property type="component" value="Unassembled WGS sequence"/>
</dbReference>
<protein>
    <recommendedName>
        <fullName evidence="2">AB hydrolase-1 domain-containing protein</fullName>
    </recommendedName>
</protein>
<evidence type="ECO:0000313" key="4">
    <source>
        <dbReference type="Proteomes" id="UP000626109"/>
    </source>
</evidence>
<dbReference type="SMART" id="SM00248">
    <property type="entry name" value="ANK"/>
    <property type="match status" value="2"/>
</dbReference>
<dbReference type="PANTHER" id="PTHR43798:SF33">
    <property type="entry name" value="HYDROLASE, PUTATIVE (AFU_ORTHOLOGUE AFUA_2G14860)-RELATED"/>
    <property type="match status" value="1"/>
</dbReference>
<feature type="repeat" description="ANK" evidence="1">
    <location>
        <begin position="401"/>
        <end position="443"/>
    </location>
</feature>
<name>A0A813LPY4_POLGL</name>
<reference evidence="3" key="1">
    <citation type="submission" date="2021-02" db="EMBL/GenBank/DDBJ databases">
        <authorList>
            <person name="Dougan E. K."/>
            <person name="Rhodes N."/>
            <person name="Thang M."/>
            <person name="Chan C."/>
        </authorList>
    </citation>
    <scope>NUCLEOTIDE SEQUENCE</scope>
</reference>
<comment type="caution">
    <text evidence="3">The sequence shown here is derived from an EMBL/GenBank/DDBJ whole genome shotgun (WGS) entry which is preliminary data.</text>
</comment>
<evidence type="ECO:0000313" key="3">
    <source>
        <dbReference type="EMBL" id="CAE8735272.1"/>
    </source>
</evidence>
<dbReference type="InterPro" id="IPR050266">
    <property type="entry name" value="AB_hydrolase_sf"/>
</dbReference>
<accession>A0A813LPY4</accession>
<dbReference type="InterPro" id="IPR036770">
    <property type="entry name" value="Ankyrin_rpt-contain_sf"/>
</dbReference>
<dbReference type="Pfam" id="PF00561">
    <property type="entry name" value="Abhydrolase_1"/>
    <property type="match status" value="1"/>
</dbReference>
<dbReference type="GO" id="GO:0016020">
    <property type="term" value="C:membrane"/>
    <property type="evidence" value="ECO:0007669"/>
    <property type="project" value="TreeGrafter"/>
</dbReference>
<dbReference type="InterPro" id="IPR029058">
    <property type="entry name" value="AB_hydrolase_fold"/>
</dbReference>
<dbReference type="Gene3D" id="3.40.50.1820">
    <property type="entry name" value="alpha/beta hydrolase"/>
    <property type="match status" value="1"/>
</dbReference>
<dbReference type="SUPFAM" id="SSF48403">
    <property type="entry name" value="Ankyrin repeat"/>
    <property type="match status" value="1"/>
</dbReference>
<evidence type="ECO:0000256" key="1">
    <source>
        <dbReference type="PROSITE-ProRule" id="PRU00023"/>
    </source>
</evidence>
<dbReference type="Pfam" id="PF12796">
    <property type="entry name" value="Ank_2"/>
    <property type="match status" value="1"/>
</dbReference>
<dbReference type="EMBL" id="CAJNNW010036530">
    <property type="protein sequence ID" value="CAE8735272.1"/>
    <property type="molecule type" value="Genomic_DNA"/>
</dbReference>
<dbReference type="Gene3D" id="1.25.40.20">
    <property type="entry name" value="Ankyrin repeat-containing domain"/>
    <property type="match status" value="1"/>
</dbReference>
<gene>
    <name evidence="3" type="ORF">PGLA2088_LOCUS47748</name>
</gene>
<dbReference type="PANTHER" id="PTHR43798">
    <property type="entry name" value="MONOACYLGLYCEROL LIPASE"/>
    <property type="match status" value="1"/>
</dbReference>
<proteinExistence type="predicted"/>
<organism evidence="3 4">
    <name type="scientific">Polarella glacialis</name>
    <name type="common">Dinoflagellate</name>
    <dbReference type="NCBI Taxonomy" id="89957"/>
    <lineage>
        <taxon>Eukaryota</taxon>
        <taxon>Sar</taxon>
        <taxon>Alveolata</taxon>
        <taxon>Dinophyceae</taxon>
        <taxon>Suessiales</taxon>
        <taxon>Suessiaceae</taxon>
        <taxon>Polarella</taxon>
    </lineage>
</organism>
<keyword evidence="1" id="KW-0040">ANK repeat</keyword>
<dbReference type="AlphaFoldDB" id="A0A813LPY4"/>
<dbReference type="InterPro" id="IPR000073">
    <property type="entry name" value="AB_hydrolase_1"/>
</dbReference>